<dbReference type="Pfam" id="PF00067">
    <property type="entry name" value="p450"/>
    <property type="match status" value="2"/>
</dbReference>
<evidence type="ECO:0000256" key="2">
    <source>
        <dbReference type="ARBA" id="ARBA00010617"/>
    </source>
</evidence>
<dbReference type="Gene3D" id="1.10.630.10">
    <property type="entry name" value="Cytochrome P450"/>
    <property type="match status" value="1"/>
</dbReference>
<evidence type="ECO:0000256" key="3">
    <source>
        <dbReference type="ARBA" id="ARBA00022723"/>
    </source>
</evidence>
<dbReference type="EMBL" id="JAFEKC020000001">
    <property type="protein sequence ID" value="KAK0517512.1"/>
    <property type="molecule type" value="Genomic_DNA"/>
</dbReference>
<dbReference type="GO" id="GO:0020037">
    <property type="term" value="F:heme binding"/>
    <property type="evidence" value="ECO:0007669"/>
    <property type="project" value="InterPro"/>
</dbReference>
<dbReference type="PANTHER" id="PTHR24305">
    <property type="entry name" value="CYTOCHROME P450"/>
    <property type="match status" value="1"/>
</dbReference>
<gene>
    <name evidence="6" type="ORF">JMJ35_000667</name>
</gene>
<keyword evidence="4 5" id="KW-0408">Iron</keyword>
<comment type="similarity">
    <text evidence="2">Belongs to the cytochrome P450 family.</text>
</comment>
<dbReference type="GO" id="GO:0005506">
    <property type="term" value="F:iron ion binding"/>
    <property type="evidence" value="ECO:0007669"/>
    <property type="project" value="InterPro"/>
</dbReference>
<evidence type="ECO:0000256" key="1">
    <source>
        <dbReference type="ARBA" id="ARBA00001971"/>
    </source>
</evidence>
<dbReference type="InterPro" id="IPR001128">
    <property type="entry name" value="Cyt_P450"/>
</dbReference>
<organism evidence="6 7">
    <name type="scientific">Cladonia borealis</name>
    <dbReference type="NCBI Taxonomy" id="184061"/>
    <lineage>
        <taxon>Eukaryota</taxon>
        <taxon>Fungi</taxon>
        <taxon>Dikarya</taxon>
        <taxon>Ascomycota</taxon>
        <taxon>Pezizomycotina</taxon>
        <taxon>Lecanoromycetes</taxon>
        <taxon>OSLEUM clade</taxon>
        <taxon>Lecanoromycetidae</taxon>
        <taxon>Lecanorales</taxon>
        <taxon>Lecanorineae</taxon>
        <taxon>Cladoniaceae</taxon>
        <taxon>Cladonia</taxon>
    </lineage>
</organism>
<reference evidence="6" key="1">
    <citation type="submission" date="2023-03" db="EMBL/GenBank/DDBJ databases">
        <title>Complete genome of Cladonia borealis.</title>
        <authorList>
            <person name="Park H."/>
        </authorList>
    </citation>
    <scope>NUCLEOTIDE SEQUENCE</scope>
    <source>
        <strain evidence="6">ANT050790</strain>
    </source>
</reference>
<dbReference type="InterPro" id="IPR050121">
    <property type="entry name" value="Cytochrome_P450_monoxygenase"/>
</dbReference>
<dbReference type="InterPro" id="IPR002401">
    <property type="entry name" value="Cyt_P450_E_grp-I"/>
</dbReference>
<proteinExistence type="inferred from homology"/>
<dbReference type="SUPFAM" id="SSF48264">
    <property type="entry name" value="Cytochrome P450"/>
    <property type="match status" value="1"/>
</dbReference>
<dbReference type="PRINTS" id="PR00463">
    <property type="entry name" value="EP450I"/>
</dbReference>
<evidence type="ECO:0000313" key="7">
    <source>
        <dbReference type="Proteomes" id="UP001166286"/>
    </source>
</evidence>
<dbReference type="Proteomes" id="UP001166286">
    <property type="component" value="Unassembled WGS sequence"/>
</dbReference>
<comment type="caution">
    <text evidence="6">The sequence shown here is derived from an EMBL/GenBank/DDBJ whole genome shotgun (WGS) entry which is preliminary data.</text>
</comment>
<dbReference type="AlphaFoldDB" id="A0AA39V5Y6"/>
<dbReference type="PRINTS" id="PR00385">
    <property type="entry name" value="P450"/>
</dbReference>
<dbReference type="GO" id="GO:0004497">
    <property type="term" value="F:monooxygenase activity"/>
    <property type="evidence" value="ECO:0007669"/>
    <property type="project" value="InterPro"/>
</dbReference>
<dbReference type="InterPro" id="IPR036396">
    <property type="entry name" value="Cyt_P450_sf"/>
</dbReference>
<keyword evidence="5" id="KW-0349">Heme</keyword>
<dbReference type="GO" id="GO:0016705">
    <property type="term" value="F:oxidoreductase activity, acting on paired donors, with incorporation or reduction of molecular oxygen"/>
    <property type="evidence" value="ECO:0007669"/>
    <property type="project" value="InterPro"/>
</dbReference>
<sequence length="572" mass="64933">MAINLSPGILGLAAFALFAVTVLAYRALLPKPIPGIPYKKESAKRVLGDAPDLLEWRSETKEIWSYIRKLTVDLESPIIQMFMRPFGKPWVIVADFREAQDIQVNRQDEFDRSTYIGEVFGPLLPGNHVWMPSNETFRAHRWLIRDTMSPGFLQNVVGPTIHDSTQDLLTLWRERARLAQGRPFEGGKDIIRNLVDVIIRATFGFDVGAIAAQLNRIFGMDKIELPTSIDSPAIFPYAADPEAYTSVRTLVDSLQIALKSPIPKQHLTFALKFYPSLVAARKWNERMMGDRLRAAWRKFSGNPDQDDQVKSAVDLLVQREAQMAKKENRNVKYDTRVIRDELFGFFSAGHETTSTTICWALKYLTRHQDVQQKLRSALRSAHQRAFAAGDLPSSHEILKADIPYLDAFIEENHRWGTSIPTVIRIATRDTVILGHRIPKGTDVFMLNNGPSFQTPAFAIDESKRSKTSQEWKDKNGVWDDSDIAKFTPERWLVEDKGNVKFNPRAGPVLPYGFGLRGCFGMKLAVVELKVIISLIVWSFELHETPLSLSSFAGDDMNTHRCQQVYFRLAETK</sequence>
<evidence type="ECO:0008006" key="8">
    <source>
        <dbReference type="Google" id="ProtNLM"/>
    </source>
</evidence>
<dbReference type="PANTHER" id="PTHR24305:SF232">
    <property type="entry name" value="P450, PUTATIVE (EUROFUNG)-RELATED"/>
    <property type="match status" value="1"/>
</dbReference>
<comment type="cofactor">
    <cofactor evidence="1 5">
        <name>heme</name>
        <dbReference type="ChEBI" id="CHEBI:30413"/>
    </cofactor>
</comment>
<evidence type="ECO:0000256" key="4">
    <source>
        <dbReference type="ARBA" id="ARBA00023004"/>
    </source>
</evidence>
<keyword evidence="3 5" id="KW-0479">Metal-binding</keyword>
<evidence type="ECO:0000256" key="5">
    <source>
        <dbReference type="PIRSR" id="PIRSR602401-1"/>
    </source>
</evidence>
<feature type="binding site" description="axial binding residue" evidence="5">
    <location>
        <position position="518"/>
    </location>
    <ligand>
        <name>heme</name>
        <dbReference type="ChEBI" id="CHEBI:30413"/>
    </ligand>
    <ligandPart>
        <name>Fe</name>
        <dbReference type="ChEBI" id="CHEBI:18248"/>
    </ligandPart>
</feature>
<evidence type="ECO:0000313" key="6">
    <source>
        <dbReference type="EMBL" id="KAK0517512.1"/>
    </source>
</evidence>
<name>A0AA39V5Y6_9LECA</name>
<accession>A0AA39V5Y6</accession>
<protein>
    <recommendedName>
        <fullName evidence="8">Cytochrome P450</fullName>
    </recommendedName>
</protein>
<keyword evidence="7" id="KW-1185">Reference proteome</keyword>